<comment type="subcellular location">
    <subcellularLocation>
        <location evidence="1">Cytoplasm</location>
        <location evidence="1">Cytoskeleton</location>
        <location evidence="1">Cilium basal body</location>
    </subcellularLocation>
</comment>
<sequence length="532" mass="61852">MPKKGKKGKGKGKKGDGKKGKKGSKKNESVAKIAAANSKVWEARLEIAETSKQEYREHANQLVKENDQLQDMIRITEKDTIECFTLLQKKDEEKKNENERLKQSIRELKKEHRKEKENIVEDFSTQINELEEKVSEKTREVELMQSELKVVKEFRRKRGQMQKELDDIKEAMYNANRDHKGTLTRMEQKFFEEKMRLQQEANQKIAELAERAHTEAISNLDETTKSVYKENVRLSEALSYHMKEGEVLKKLRDKLQEENERLKGDKELNDMMVQEKIVQVKQQKEQLRQLTEKIQTLEKSLSHMSREFNTEKKTIVMQARTENEAAKIELAKLQRVIDLKTREMNKVKRLAKNILDQRTELERFFLESLEQVRNEINANQAQYRVDAQAAYQQKMLKAFAGKGDFPKIRTFNKSDISTNSVYKDLEAAEKMYDISGKVDISDLTWEQKERVIRYLFARMNGGAKVTKMNSAPPLPAIENKVQRLSISHDPSPPDEPDSTFLTQAKMDDPENLPDPSLQAKSNTWVAETAQVS</sequence>
<dbReference type="RefSeq" id="XP_022332137.1">
    <property type="nucleotide sequence ID" value="XM_022476429.1"/>
</dbReference>
<evidence type="ECO:0000256" key="5">
    <source>
        <dbReference type="ARBA" id="ARBA00023054"/>
    </source>
</evidence>
<keyword evidence="4" id="KW-0963">Cytoplasm</keyword>
<proteinExistence type="inferred from homology"/>
<evidence type="ECO:0000256" key="2">
    <source>
        <dbReference type="ARBA" id="ARBA00007508"/>
    </source>
</evidence>
<evidence type="ECO:0000256" key="6">
    <source>
        <dbReference type="ARBA" id="ARBA00023069"/>
    </source>
</evidence>
<dbReference type="InterPro" id="IPR032777">
    <property type="entry name" value="DUF4515"/>
</dbReference>
<dbReference type="OrthoDB" id="441129at2759"/>
<evidence type="ECO:0000313" key="14">
    <source>
        <dbReference type="RefSeq" id="XP_022332137.1"/>
    </source>
</evidence>
<feature type="coiled-coil region" evidence="10">
    <location>
        <begin position="45"/>
        <end position="211"/>
    </location>
</feature>
<reference evidence="14" key="1">
    <citation type="submission" date="2025-08" db="UniProtKB">
        <authorList>
            <consortium name="RefSeq"/>
        </authorList>
    </citation>
    <scope>IDENTIFICATION</scope>
    <source>
        <tissue evidence="14">Whole sample</tissue>
    </source>
</reference>
<comment type="similarity">
    <text evidence="2">Belongs to the BBOF1 family.</text>
</comment>
<dbReference type="AlphaFoldDB" id="A0A8B8DV92"/>
<name>A0A8B8DV92_CRAVI</name>
<dbReference type="PANTHER" id="PTHR14845">
    <property type="entry name" value="COILED-COIL DOMAIN-CONTAINING 166"/>
    <property type="match status" value="1"/>
</dbReference>
<feature type="region of interest" description="Disordered" evidence="11">
    <location>
        <begin position="1"/>
        <end position="35"/>
    </location>
</feature>
<evidence type="ECO:0000256" key="4">
    <source>
        <dbReference type="ARBA" id="ARBA00022490"/>
    </source>
</evidence>
<dbReference type="GeneID" id="111129900"/>
<evidence type="ECO:0000256" key="8">
    <source>
        <dbReference type="ARBA" id="ARBA00023273"/>
    </source>
</evidence>
<protein>
    <recommendedName>
        <fullName evidence="3">Basal body-orientation factor 1</fullName>
    </recommendedName>
    <alternativeName>
        <fullName evidence="9">Coiled-coil domain-containing protein 176</fullName>
    </alternativeName>
</protein>
<keyword evidence="7" id="KW-0206">Cytoskeleton</keyword>
<feature type="coiled-coil region" evidence="10">
    <location>
        <begin position="245"/>
        <end position="386"/>
    </location>
</feature>
<feature type="compositionally biased region" description="Polar residues" evidence="11">
    <location>
        <begin position="518"/>
        <end position="532"/>
    </location>
</feature>
<dbReference type="Proteomes" id="UP000694844">
    <property type="component" value="Chromosome 4"/>
</dbReference>
<evidence type="ECO:0000256" key="3">
    <source>
        <dbReference type="ARBA" id="ARBA00015392"/>
    </source>
</evidence>
<dbReference type="PANTHER" id="PTHR14845:SF5">
    <property type="entry name" value="BASAL BODY-ORIENTATION FACTOR 1"/>
    <property type="match status" value="1"/>
</dbReference>
<evidence type="ECO:0000256" key="1">
    <source>
        <dbReference type="ARBA" id="ARBA00004120"/>
    </source>
</evidence>
<evidence type="ECO:0000256" key="7">
    <source>
        <dbReference type="ARBA" id="ARBA00023212"/>
    </source>
</evidence>
<evidence type="ECO:0000256" key="9">
    <source>
        <dbReference type="ARBA" id="ARBA00031573"/>
    </source>
</evidence>
<dbReference type="KEGG" id="cvn:111129900"/>
<keyword evidence="5 10" id="KW-0175">Coiled coil</keyword>
<gene>
    <name evidence="14" type="primary">LOC111129900</name>
</gene>
<evidence type="ECO:0000256" key="11">
    <source>
        <dbReference type="SAM" id="MobiDB-lite"/>
    </source>
</evidence>
<accession>A0A8B8DV92</accession>
<evidence type="ECO:0000313" key="13">
    <source>
        <dbReference type="Proteomes" id="UP000694844"/>
    </source>
</evidence>
<keyword evidence="8" id="KW-0966">Cell projection</keyword>
<feature type="domain" description="DUF4515" evidence="12">
    <location>
        <begin position="85"/>
        <end position="271"/>
    </location>
</feature>
<evidence type="ECO:0000256" key="10">
    <source>
        <dbReference type="SAM" id="Coils"/>
    </source>
</evidence>
<keyword evidence="13" id="KW-1185">Reference proteome</keyword>
<evidence type="ECO:0000259" key="12">
    <source>
        <dbReference type="Pfam" id="PF14988"/>
    </source>
</evidence>
<dbReference type="Pfam" id="PF14988">
    <property type="entry name" value="DUF4515"/>
    <property type="match status" value="1"/>
</dbReference>
<keyword evidence="6" id="KW-0969">Cilium</keyword>
<feature type="compositionally biased region" description="Basic residues" evidence="11">
    <location>
        <begin position="1"/>
        <end position="12"/>
    </location>
</feature>
<feature type="region of interest" description="Disordered" evidence="11">
    <location>
        <begin position="483"/>
        <end position="532"/>
    </location>
</feature>
<organism evidence="13 14">
    <name type="scientific">Crassostrea virginica</name>
    <name type="common">Eastern oyster</name>
    <dbReference type="NCBI Taxonomy" id="6565"/>
    <lineage>
        <taxon>Eukaryota</taxon>
        <taxon>Metazoa</taxon>
        <taxon>Spiralia</taxon>
        <taxon>Lophotrochozoa</taxon>
        <taxon>Mollusca</taxon>
        <taxon>Bivalvia</taxon>
        <taxon>Autobranchia</taxon>
        <taxon>Pteriomorphia</taxon>
        <taxon>Ostreida</taxon>
        <taxon>Ostreoidea</taxon>
        <taxon>Ostreidae</taxon>
        <taxon>Crassostrea</taxon>
    </lineage>
</organism>